<keyword evidence="2" id="KW-1133">Transmembrane helix</keyword>
<comment type="caution">
    <text evidence="3">The sequence shown here is derived from an EMBL/GenBank/DDBJ whole genome shotgun (WGS) entry which is preliminary data.</text>
</comment>
<dbReference type="Proteomes" id="UP000572680">
    <property type="component" value="Unassembled WGS sequence"/>
</dbReference>
<keyword evidence="2" id="KW-0472">Membrane</keyword>
<dbReference type="EMBL" id="JACJIA010000008">
    <property type="protein sequence ID" value="MBA8953981.1"/>
    <property type="molecule type" value="Genomic_DNA"/>
</dbReference>
<keyword evidence="4" id="KW-1185">Reference proteome</keyword>
<keyword evidence="2" id="KW-0812">Transmembrane</keyword>
<evidence type="ECO:0000313" key="4">
    <source>
        <dbReference type="Proteomes" id="UP000572680"/>
    </source>
</evidence>
<evidence type="ECO:0000256" key="2">
    <source>
        <dbReference type="SAM" id="Phobius"/>
    </source>
</evidence>
<gene>
    <name evidence="3" type="ORF">HNR61_005635</name>
</gene>
<evidence type="ECO:0000256" key="1">
    <source>
        <dbReference type="SAM" id="MobiDB-lite"/>
    </source>
</evidence>
<feature type="compositionally biased region" description="Low complexity" evidence="1">
    <location>
        <begin position="378"/>
        <end position="396"/>
    </location>
</feature>
<name>A0A7W3QNW3_ACTNM</name>
<accession>A0A7W3QNW3</accession>
<evidence type="ECO:0000313" key="3">
    <source>
        <dbReference type="EMBL" id="MBA8953981.1"/>
    </source>
</evidence>
<dbReference type="RefSeq" id="WP_182846135.1">
    <property type="nucleotide sequence ID" value="NZ_BAAALP010000001.1"/>
</dbReference>
<organism evidence="3 4">
    <name type="scientific">Actinomadura namibiensis</name>
    <dbReference type="NCBI Taxonomy" id="182080"/>
    <lineage>
        <taxon>Bacteria</taxon>
        <taxon>Bacillati</taxon>
        <taxon>Actinomycetota</taxon>
        <taxon>Actinomycetes</taxon>
        <taxon>Streptosporangiales</taxon>
        <taxon>Thermomonosporaceae</taxon>
        <taxon>Actinomadura</taxon>
    </lineage>
</organism>
<reference evidence="3 4" key="1">
    <citation type="submission" date="2020-08" db="EMBL/GenBank/DDBJ databases">
        <title>Genomic Encyclopedia of Type Strains, Phase IV (KMG-IV): sequencing the most valuable type-strain genomes for metagenomic binning, comparative biology and taxonomic classification.</title>
        <authorList>
            <person name="Goeker M."/>
        </authorList>
    </citation>
    <scope>NUCLEOTIDE SEQUENCE [LARGE SCALE GENOMIC DNA]</scope>
    <source>
        <strain evidence="3 4">DSM 44197</strain>
    </source>
</reference>
<dbReference type="AlphaFoldDB" id="A0A7W3QNW3"/>
<feature type="transmembrane region" description="Helical" evidence="2">
    <location>
        <begin position="21"/>
        <end position="41"/>
    </location>
</feature>
<feature type="region of interest" description="Disordered" evidence="1">
    <location>
        <begin position="370"/>
        <end position="396"/>
    </location>
</feature>
<proteinExistence type="predicted"/>
<sequence length="396" mass="40250">MPGPGTAGPGEPPGKRPLPKIAIAAGAVVVLAGAVAGAVVLTGGEEKRRPKTVAPSGWAVAAGKRLLADPGLAYSGTVTAHGRSLRLRLRVSREGVASGSLTAGPATALLVTAGGATYVKAGQAFWRDQGGEPTRAGDYAGRWTKAPAALFGVDVRDLLSPKAIARLLAKAPAGPAAENVGGTPAYRVKTPRADYLFATAAPHRLLRVQTAGPGDPRFDVTELTDAGPLLAEARPRARALGGAVDPALRFAPGKPTFVNCNENVNGCTVSVPATLTAPTGRVPSGARAGLWVTITADGRALGRCRTSGEVPEGRSVTLRCTVVGPGWRAWMQRAMDEPGRHAYQASARVLGEAVAPGEVARLVAAVDRERTAAGGGTARPTPSASVPTSVPTSGRP</sequence>
<protein>
    <submittedName>
        <fullName evidence="3">Uncharacterized protein</fullName>
    </submittedName>
</protein>